<proteinExistence type="predicted"/>
<dbReference type="EMBL" id="HACA01030657">
    <property type="protein sequence ID" value="CDW48018.1"/>
    <property type="molecule type" value="Transcribed_RNA"/>
</dbReference>
<sequence>IRLCPHLRLFRIGQNGCLPALIHGNFKLAKGLCDIMLHKSDDVFVSQINDGKIFVDVQKTQMIKASCTVVLVGQQNVEKHLDTDNG</sequence>
<feature type="non-terminal residue" evidence="1">
    <location>
        <position position="1"/>
    </location>
</feature>
<accession>A0A0K2VBV8</accession>
<evidence type="ECO:0000313" key="1">
    <source>
        <dbReference type="EMBL" id="CDW48018.1"/>
    </source>
</evidence>
<dbReference type="AlphaFoldDB" id="A0A0K2VBV8"/>
<protein>
    <submittedName>
        <fullName evidence="1">Uncharacterized protein</fullName>
    </submittedName>
</protein>
<organism evidence="1">
    <name type="scientific">Lepeophtheirus salmonis</name>
    <name type="common">Salmon louse</name>
    <name type="synonym">Caligus salmonis</name>
    <dbReference type="NCBI Taxonomy" id="72036"/>
    <lineage>
        <taxon>Eukaryota</taxon>
        <taxon>Metazoa</taxon>
        <taxon>Ecdysozoa</taxon>
        <taxon>Arthropoda</taxon>
        <taxon>Crustacea</taxon>
        <taxon>Multicrustacea</taxon>
        <taxon>Hexanauplia</taxon>
        <taxon>Copepoda</taxon>
        <taxon>Siphonostomatoida</taxon>
        <taxon>Caligidae</taxon>
        <taxon>Lepeophtheirus</taxon>
    </lineage>
</organism>
<name>A0A0K2VBV8_LEPSM</name>
<reference evidence="1" key="1">
    <citation type="submission" date="2014-05" db="EMBL/GenBank/DDBJ databases">
        <authorList>
            <person name="Chronopoulou M."/>
        </authorList>
    </citation>
    <scope>NUCLEOTIDE SEQUENCE</scope>
    <source>
        <tissue evidence="1">Whole organism</tissue>
    </source>
</reference>